<protein>
    <recommendedName>
        <fullName evidence="3">DUF3575 domain-containing protein</fullName>
    </recommendedName>
</protein>
<dbReference type="STRING" id="680127.SAMN05421593_0720"/>
<accession>A0A1H6H000</accession>
<dbReference type="EMBL" id="FNWQ01000001">
    <property type="protein sequence ID" value="SEH28492.1"/>
    <property type="molecule type" value="Genomic_DNA"/>
</dbReference>
<evidence type="ECO:0000313" key="1">
    <source>
        <dbReference type="EMBL" id="SEH28492.1"/>
    </source>
</evidence>
<reference evidence="1 2" key="1">
    <citation type="submission" date="2016-10" db="EMBL/GenBank/DDBJ databases">
        <authorList>
            <person name="de Groot N.N."/>
        </authorList>
    </citation>
    <scope>NUCLEOTIDE SEQUENCE [LARGE SCALE GENOMIC DNA]</scope>
    <source>
        <strain evidence="1 2">DSM 23031</strain>
    </source>
</reference>
<gene>
    <name evidence="1" type="ORF">SAMN05421593_0720</name>
</gene>
<dbReference type="Proteomes" id="UP000198561">
    <property type="component" value="Unassembled WGS sequence"/>
</dbReference>
<name>A0A1H6H000_CHRCI</name>
<evidence type="ECO:0000313" key="2">
    <source>
        <dbReference type="Proteomes" id="UP000198561"/>
    </source>
</evidence>
<evidence type="ECO:0008006" key="3">
    <source>
        <dbReference type="Google" id="ProtNLM"/>
    </source>
</evidence>
<dbReference type="AlphaFoldDB" id="A0A1H6H000"/>
<proteinExistence type="predicted"/>
<organism evidence="1 2">
    <name type="scientific">Chryseobacterium culicis</name>
    <dbReference type="NCBI Taxonomy" id="680127"/>
    <lineage>
        <taxon>Bacteria</taxon>
        <taxon>Pseudomonadati</taxon>
        <taxon>Bacteroidota</taxon>
        <taxon>Flavobacteriia</taxon>
        <taxon>Flavobacteriales</taxon>
        <taxon>Weeksellaceae</taxon>
        <taxon>Chryseobacterium group</taxon>
        <taxon>Chryseobacterium</taxon>
    </lineage>
</organism>
<dbReference type="RefSeq" id="WP_089689924.1">
    <property type="nucleotide sequence ID" value="NZ_FNWQ01000001.1"/>
</dbReference>
<dbReference type="OrthoDB" id="708993at2"/>
<sequence length="154" mass="17784">MKRLIVITALFLCGFLKAQYEEVKEKKWLVILLSTRIEGTVMNRTTFLSIGTKLTDGDKNYYSLRGHFNWWDERKLLVIPEFDYFRKVVSSKDGALLSAVYVGAGVSPYAVSPKIGINFYHFFSLELGYNFEYNAYKPFPIKGFRHGEGINLVF</sequence>